<keyword evidence="1" id="KW-0812">Transmembrane</keyword>
<evidence type="ECO:0008006" key="4">
    <source>
        <dbReference type="Google" id="ProtNLM"/>
    </source>
</evidence>
<accession>A0ABU5VW69</accession>
<feature type="transmembrane region" description="Helical" evidence="1">
    <location>
        <begin position="12"/>
        <end position="31"/>
    </location>
</feature>
<keyword evidence="1" id="KW-0472">Membrane</keyword>
<evidence type="ECO:0000313" key="2">
    <source>
        <dbReference type="EMBL" id="MEA9357291.1"/>
    </source>
</evidence>
<name>A0ABU5VW69_9BACT</name>
<dbReference type="Proteomes" id="UP001302274">
    <property type="component" value="Unassembled WGS sequence"/>
</dbReference>
<gene>
    <name evidence="2" type="ORF">SHI21_13785</name>
</gene>
<organism evidence="2 3">
    <name type="scientific">Bacteriovorax antarcticus</name>
    <dbReference type="NCBI Taxonomy" id="3088717"/>
    <lineage>
        <taxon>Bacteria</taxon>
        <taxon>Pseudomonadati</taxon>
        <taxon>Bdellovibrionota</taxon>
        <taxon>Bacteriovoracia</taxon>
        <taxon>Bacteriovoracales</taxon>
        <taxon>Bacteriovoracaceae</taxon>
        <taxon>Bacteriovorax</taxon>
    </lineage>
</organism>
<feature type="transmembrane region" description="Helical" evidence="1">
    <location>
        <begin position="43"/>
        <end position="65"/>
    </location>
</feature>
<keyword evidence="3" id="KW-1185">Reference proteome</keyword>
<keyword evidence="1" id="KW-1133">Transmembrane helix</keyword>
<evidence type="ECO:0000313" key="3">
    <source>
        <dbReference type="Proteomes" id="UP001302274"/>
    </source>
</evidence>
<sequence>MTKSFEIDLPKEIMDVFIQFALVGLCFFSSVKIIKHYGSLDKISVLTVVAYGVAVCLLAGIYFFVNAAIKSIKRYYSELPLELVIYDDRMEVFCNIKKFSLYSELQHKVIILETIKKISLKGSPDANVCWVKILYVDKGKLKKVSINKTVFKSSKSFKEFLEELKERHLLKS</sequence>
<reference evidence="2 3" key="1">
    <citation type="submission" date="2023-11" db="EMBL/GenBank/DDBJ databases">
        <title>A Novel Polar Bacteriovorax (B. antarcticus) Isolated from the Biocrust in Antarctica.</title>
        <authorList>
            <person name="Mun W."/>
            <person name="Choi S.Y."/>
            <person name="Mitchell R.J."/>
        </authorList>
    </citation>
    <scope>NUCLEOTIDE SEQUENCE [LARGE SCALE GENOMIC DNA]</scope>
    <source>
        <strain evidence="2 3">PP10</strain>
    </source>
</reference>
<dbReference type="EMBL" id="JAYGJQ010000002">
    <property type="protein sequence ID" value="MEA9357291.1"/>
    <property type="molecule type" value="Genomic_DNA"/>
</dbReference>
<comment type="caution">
    <text evidence="2">The sequence shown here is derived from an EMBL/GenBank/DDBJ whole genome shotgun (WGS) entry which is preliminary data.</text>
</comment>
<proteinExistence type="predicted"/>
<protein>
    <recommendedName>
        <fullName evidence="4">YcxB-like protein domain-containing protein</fullName>
    </recommendedName>
</protein>
<evidence type="ECO:0000256" key="1">
    <source>
        <dbReference type="SAM" id="Phobius"/>
    </source>
</evidence>
<dbReference type="RefSeq" id="WP_323577237.1">
    <property type="nucleotide sequence ID" value="NZ_JAYGJQ010000002.1"/>
</dbReference>